<dbReference type="Pfam" id="PF07669">
    <property type="entry name" value="Eco57I"/>
    <property type="match status" value="1"/>
</dbReference>
<organism evidence="2">
    <name type="scientific">viral metagenome</name>
    <dbReference type="NCBI Taxonomy" id="1070528"/>
    <lineage>
        <taxon>unclassified sequences</taxon>
        <taxon>metagenomes</taxon>
        <taxon>organismal metagenomes</taxon>
    </lineage>
</organism>
<sequence>MKIITLRQFMNLFSGQNSKTITEFIKNAHVKSGDRIIPLQQYIKDRDIPKTDIQLLYDHIINRHEYLERFYNKSLQPKTPIHIDDAAMPISNMNNDQKTPYKNIIRNLHYSDILQKTKSGLDNLPTFFDVLNDLYKKEIIDYKILTPSARHYIKEGRIGSVFSSYYFRASIMNPYIVYSLEKRVLKGERVFSPTLGWTSYAYGFLECDEVVEYVATDVIPKVCNVTREFCETYYPQKTVDIYCEPSEQLLYNQSFMNKYREHFDVVFFSPPYYELEKYPGAKQSTNQYSTYEEWLDKYWSATIQLSYSVLKKGGRLCYIISSYGCSGSTTCKHINLITDMNTITKKWFSFIRTIPMNNKNVHVTSESHRETGEKIVLFVKQ</sequence>
<name>A0A6C0I1Y8_9ZZZZ</name>
<protein>
    <recommendedName>
        <fullName evidence="1">Type II methyltransferase M.TaqI-like domain-containing protein</fullName>
    </recommendedName>
</protein>
<dbReference type="InterPro" id="IPR011639">
    <property type="entry name" value="MethylTrfase_TaqI-like_dom"/>
</dbReference>
<dbReference type="InterPro" id="IPR029063">
    <property type="entry name" value="SAM-dependent_MTases_sf"/>
</dbReference>
<reference evidence="2" key="1">
    <citation type="journal article" date="2020" name="Nature">
        <title>Giant virus diversity and host interactions through global metagenomics.</title>
        <authorList>
            <person name="Schulz F."/>
            <person name="Roux S."/>
            <person name="Paez-Espino D."/>
            <person name="Jungbluth S."/>
            <person name="Walsh D.A."/>
            <person name="Denef V.J."/>
            <person name="McMahon K.D."/>
            <person name="Konstantinidis K.T."/>
            <person name="Eloe-Fadrosh E.A."/>
            <person name="Kyrpides N.C."/>
            <person name="Woyke T."/>
        </authorList>
    </citation>
    <scope>NUCLEOTIDE SEQUENCE</scope>
    <source>
        <strain evidence="2">GVMAG-M-3300023184-184</strain>
    </source>
</reference>
<evidence type="ECO:0000259" key="1">
    <source>
        <dbReference type="Pfam" id="PF07669"/>
    </source>
</evidence>
<dbReference type="AlphaFoldDB" id="A0A6C0I1Y8"/>
<feature type="domain" description="Type II methyltransferase M.TaqI-like" evidence="1">
    <location>
        <begin position="251"/>
        <end position="330"/>
    </location>
</feature>
<dbReference type="GO" id="GO:0006304">
    <property type="term" value="P:DNA modification"/>
    <property type="evidence" value="ECO:0007669"/>
    <property type="project" value="InterPro"/>
</dbReference>
<dbReference type="CDD" id="cd02440">
    <property type="entry name" value="AdoMet_MTases"/>
    <property type="match status" value="1"/>
</dbReference>
<proteinExistence type="predicted"/>
<dbReference type="Gene3D" id="3.40.50.150">
    <property type="entry name" value="Vaccinia Virus protein VP39"/>
    <property type="match status" value="1"/>
</dbReference>
<dbReference type="EMBL" id="MN740059">
    <property type="protein sequence ID" value="QHT86153.1"/>
    <property type="molecule type" value="Genomic_DNA"/>
</dbReference>
<accession>A0A6C0I1Y8</accession>
<dbReference type="SUPFAM" id="SSF53335">
    <property type="entry name" value="S-adenosyl-L-methionine-dependent methyltransferases"/>
    <property type="match status" value="1"/>
</dbReference>
<evidence type="ECO:0000313" key="2">
    <source>
        <dbReference type="EMBL" id="QHT86153.1"/>
    </source>
</evidence>